<accession>A0A0G1KEA7</accession>
<dbReference type="Proteomes" id="UP000034595">
    <property type="component" value="Unassembled WGS sequence"/>
</dbReference>
<organism evidence="6 7">
    <name type="scientific">Candidatus Azambacteria bacterium GW2011_GWA1_44_9</name>
    <dbReference type="NCBI Taxonomy" id="1618610"/>
    <lineage>
        <taxon>Bacteria</taxon>
        <taxon>Candidatus Azamiibacteriota</taxon>
    </lineage>
</organism>
<dbReference type="PANTHER" id="PTHR42953">
    <property type="entry name" value="HIGH-AFFINITY ZINC UPTAKE SYSTEM PROTEIN ZNUA-RELATED"/>
    <property type="match status" value="1"/>
</dbReference>
<dbReference type="Gene3D" id="3.40.50.1980">
    <property type="entry name" value="Nitrogenase molybdenum iron protein domain"/>
    <property type="match status" value="2"/>
</dbReference>
<dbReference type="PANTHER" id="PTHR42953:SF3">
    <property type="entry name" value="HIGH-AFFINITY ZINC UPTAKE SYSTEM PROTEIN ZNUA"/>
    <property type="match status" value="1"/>
</dbReference>
<dbReference type="PRINTS" id="PR00691">
    <property type="entry name" value="ADHESINB"/>
</dbReference>
<dbReference type="PRINTS" id="PR00690">
    <property type="entry name" value="ADHESNFAMILY"/>
</dbReference>
<dbReference type="EMBL" id="LCJQ01000003">
    <property type="protein sequence ID" value="KKT82066.1"/>
    <property type="molecule type" value="Genomic_DNA"/>
</dbReference>
<keyword evidence="5" id="KW-0472">Membrane</keyword>
<reference evidence="6 7" key="1">
    <citation type="journal article" date="2015" name="Nature">
        <title>rRNA introns, odd ribosomes, and small enigmatic genomes across a large radiation of phyla.</title>
        <authorList>
            <person name="Brown C.T."/>
            <person name="Hug L.A."/>
            <person name="Thomas B.C."/>
            <person name="Sharon I."/>
            <person name="Castelle C.J."/>
            <person name="Singh A."/>
            <person name="Wilkins M.J."/>
            <person name="Williams K.H."/>
            <person name="Banfield J.F."/>
        </authorList>
    </citation>
    <scope>NUCLEOTIDE SEQUENCE [LARGE SCALE GENOMIC DNA]</scope>
</reference>
<dbReference type="InterPro" id="IPR006129">
    <property type="entry name" value="AdhesinB"/>
</dbReference>
<dbReference type="GO" id="GO:0030001">
    <property type="term" value="P:metal ion transport"/>
    <property type="evidence" value="ECO:0007669"/>
    <property type="project" value="InterPro"/>
</dbReference>
<evidence type="ECO:0000313" key="7">
    <source>
        <dbReference type="Proteomes" id="UP000034595"/>
    </source>
</evidence>
<evidence type="ECO:0000256" key="5">
    <source>
        <dbReference type="SAM" id="Phobius"/>
    </source>
</evidence>
<dbReference type="PATRIC" id="fig|1618610.3.peg.147"/>
<dbReference type="InterPro" id="IPR050492">
    <property type="entry name" value="Bact_metal-bind_prot9"/>
</dbReference>
<dbReference type="SUPFAM" id="SSF53807">
    <property type="entry name" value="Helical backbone' metal receptor"/>
    <property type="match status" value="1"/>
</dbReference>
<name>A0A0G1KEA7_9BACT</name>
<gene>
    <name evidence="6" type="ORF">UW78_C0003G0026</name>
</gene>
<evidence type="ECO:0000256" key="3">
    <source>
        <dbReference type="ARBA" id="ARBA00022729"/>
    </source>
</evidence>
<evidence type="ECO:0000256" key="4">
    <source>
        <dbReference type="RuleBase" id="RU003512"/>
    </source>
</evidence>
<dbReference type="GO" id="GO:0046872">
    <property type="term" value="F:metal ion binding"/>
    <property type="evidence" value="ECO:0007669"/>
    <property type="project" value="InterPro"/>
</dbReference>
<evidence type="ECO:0000256" key="2">
    <source>
        <dbReference type="ARBA" id="ARBA00022448"/>
    </source>
</evidence>
<dbReference type="InterPro" id="IPR006128">
    <property type="entry name" value="Lipoprotein_PsaA-like"/>
</dbReference>
<keyword evidence="3" id="KW-0732">Signal</keyword>
<comment type="similarity">
    <text evidence="1 4">Belongs to the bacterial solute-binding protein 9 family.</text>
</comment>
<feature type="transmembrane region" description="Helical" evidence="5">
    <location>
        <begin position="6"/>
        <end position="24"/>
    </location>
</feature>
<dbReference type="InterPro" id="IPR006127">
    <property type="entry name" value="ZnuA-like"/>
</dbReference>
<keyword evidence="5" id="KW-0812">Transmembrane</keyword>
<proteinExistence type="inferred from homology"/>
<evidence type="ECO:0000256" key="1">
    <source>
        <dbReference type="ARBA" id="ARBA00011028"/>
    </source>
</evidence>
<comment type="caution">
    <text evidence="6">The sequence shown here is derived from an EMBL/GenBank/DDBJ whole genome shotgun (WGS) entry which is preliminary data.</text>
</comment>
<protein>
    <submittedName>
        <fullName evidence="6">ABC-type metal ion transporter, periplasmic subunit</fullName>
    </submittedName>
</protein>
<dbReference type="Pfam" id="PF01297">
    <property type="entry name" value="ZnuA"/>
    <property type="match status" value="1"/>
</dbReference>
<dbReference type="AlphaFoldDB" id="A0A0G1KEA7"/>
<keyword evidence="2 4" id="KW-0813">Transport</keyword>
<evidence type="ECO:0000313" key="6">
    <source>
        <dbReference type="EMBL" id="KKT82066.1"/>
    </source>
</evidence>
<keyword evidence="5" id="KW-1133">Transmembrane helix</keyword>
<sequence>MVNKKFTVFIIVFGALIASTFFIVGDQSSKKLDKNKISVVTSFYPLQYFVEAVGGDLVTVHNFTPSGSEPHDFEPLPRDLVLLGTADFFVYNGASFEPWVERWASGEFPRPKKTLNMTSELTSRGVELMVNNGKFDPHIWLDPHIVQKEIEVIKNMLIEVDPSNQGFYTENAERALQEITLLDKRFDEGLASCVLRDIVVSHEAFGYLARQYGLKMTSIAGISPDEEPSAKELMRIIDLAKEKKVKYVFFETTVSPKLAETIAREISGGVLVLNPIENLTPHEVQSGEDYRSLMEKNLINLRIALGCQG</sequence>
<dbReference type="GO" id="GO:0007155">
    <property type="term" value="P:cell adhesion"/>
    <property type="evidence" value="ECO:0007669"/>
    <property type="project" value="InterPro"/>
</dbReference>